<dbReference type="GO" id="GO:0016791">
    <property type="term" value="F:phosphatase activity"/>
    <property type="evidence" value="ECO:0007669"/>
    <property type="project" value="TreeGrafter"/>
</dbReference>
<dbReference type="InterPro" id="IPR036412">
    <property type="entry name" value="HAD-like_sf"/>
</dbReference>
<dbReference type="GO" id="GO:0000287">
    <property type="term" value="F:magnesium ion binding"/>
    <property type="evidence" value="ECO:0007669"/>
    <property type="project" value="TreeGrafter"/>
</dbReference>
<dbReference type="SUPFAM" id="SSF56784">
    <property type="entry name" value="HAD-like"/>
    <property type="match status" value="1"/>
</dbReference>
<dbReference type="Gene3D" id="3.90.1070.10">
    <property type="match status" value="1"/>
</dbReference>
<evidence type="ECO:0000313" key="1">
    <source>
        <dbReference type="EMBL" id="HFM98296.1"/>
    </source>
</evidence>
<protein>
    <submittedName>
        <fullName evidence="1">HAD family hydrolase</fullName>
    </submittedName>
</protein>
<dbReference type="PANTHER" id="PTHR10000:SF8">
    <property type="entry name" value="HAD SUPERFAMILY HYDROLASE-LIKE, TYPE 3"/>
    <property type="match status" value="1"/>
</dbReference>
<organism evidence="1">
    <name type="scientific">Oscillatoriales cyanobacterium SpSt-418</name>
    <dbReference type="NCBI Taxonomy" id="2282169"/>
    <lineage>
        <taxon>Bacteria</taxon>
        <taxon>Bacillati</taxon>
        <taxon>Cyanobacteriota</taxon>
        <taxon>Cyanophyceae</taxon>
        <taxon>Oscillatoriophycideae</taxon>
        <taxon>Oscillatoriales</taxon>
    </lineage>
</organism>
<proteinExistence type="predicted"/>
<name>A0A7C3PHZ9_9CYAN</name>
<dbReference type="InterPro" id="IPR023214">
    <property type="entry name" value="HAD_sf"/>
</dbReference>
<accession>A0A7C3PHZ9</accession>
<dbReference type="PANTHER" id="PTHR10000">
    <property type="entry name" value="PHOSPHOSERINE PHOSPHATASE"/>
    <property type="match status" value="1"/>
</dbReference>
<dbReference type="Gene3D" id="3.40.50.1000">
    <property type="entry name" value="HAD superfamily/HAD-like"/>
    <property type="match status" value="1"/>
</dbReference>
<dbReference type="Pfam" id="PF08282">
    <property type="entry name" value="Hydrolase_3"/>
    <property type="match status" value="1"/>
</dbReference>
<dbReference type="EMBL" id="DSRU01000164">
    <property type="protein sequence ID" value="HFM98296.1"/>
    <property type="molecule type" value="Genomic_DNA"/>
</dbReference>
<sequence>MPPQPLSHAISASSFRDIRLIATDMDGTLTITEKFTAQLLQTFNDLSDAGIAVLIVTGRSAGWVSGLVQYLPIWGAIAENGGTLHRAFTAQTFLPEIPDIEPHRQQLARMFQKLRMQFPSLHPSFDNSFRLTDWTFDIADLSLTELCQMQTLCAAAGWGFTYSTVQCHIKLPWQEKAIALQAVVESYFNDLSPKQIVTIGDSPNDESLFDHTRFPLSVGVANLHRYCDRLTHQPTYITEASEGLGFIELAQLILNQRPTPDSQL</sequence>
<comment type="caution">
    <text evidence="1">The sequence shown here is derived from an EMBL/GenBank/DDBJ whole genome shotgun (WGS) entry which is preliminary data.</text>
</comment>
<gene>
    <name evidence="1" type="ORF">ENR64_11170</name>
</gene>
<reference evidence="1" key="1">
    <citation type="journal article" date="2020" name="mSystems">
        <title>Genome- and Community-Level Interaction Insights into Carbon Utilization and Element Cycling Functions of Hydrothermarchaeota in Hydrothermal Sediment.</title>
        <authorList>
            <person name="Zhou Z."/>
            <person name="Liu Y."/>
            <person name="Xu W."/>
            <person name="Pan J."/>
            <person name="Luo Z.H."/>
            <person name="Li M."/>
        </authorList>
    </citation>
    <scope>NUCLEOTIDE SEQUENCE [LARGE SCALE GENOMIC DNA]</scope>
    <source>
        <strain evidence="1">SpSt-418</strain>
    </source>
</reference>
<dbReference type="AlphaFoldDB" id="A0A7C3PHZ9"/>
<dbReference type="GO" id="GO:0005829">
    <property type="term" value="C:cytosol"/>
    <property type="evidence" value="ECO:0007669"/>
    <property type="project" value="TreeGrafter"/>
</dbReference>
<keyword evidence="1" id="KW-0378">Hydrolase</keyword>